<feature type="domain" description="DUF6534" evidence="2">
    <location>
        <begin position="191"/>
        <end position="277"/>
    </location>
</feature>
<evidence type="ECO:0000259" key="2">
    <source>
        <dbReference type="Pfam" id="PF20152"/>
    </source>
</evidence>
<accession>A0A9W9DPD6</accession>
<keyword evidence="1" id="KW-0472">Membrane</keyword>
<dbReference type="Proteomes" id="UP001150266">
    <property type="component" value="Unassembled WGS sequence"/>
</dbReference>
<dbReference type="InterPro" id="IPR045339">
    <property type="entry name" value="DUF6534"/>
</dbReference>
<feature type="transmembrane region" description="Helical" evidence="1">
    <location>
        <begin position="101"/>
        <end position="121"/>
    </location>
</feature>
<feature type="transmembrane region" description="Helical" evidence="1">
    <location>
        <begin position="219"/>
        <end position="245"/>
    </location>
</feature>
<evidence type="ECO:0000313" key="4">
    <source>
        <dbReference type="Proteomes" id="UP001150266"/>
    </source>
</evidence>
<feature type="transmembrane region" description="Helical" evidence="1">
    <location>
        <begin position="62"/>
        <end position="81"/>
    </location>
</feature>
<dbReference type="EMBL" id="JAOTPV010000008">
    <property type="protein sequence ID" value="KAJ4479286.1"/>
    <property type="molecule type" value="Genomic_DNA"/>
</dbReference>
<feature type="transmembrane region" description="Helical" evidence="1">
    <location>
        <begin position="28"/>
        <end position="50"/>
    </location>
</feature>
<feature type="transmembrane region" description="Helical" evidence="1">
    <location>
        <begin position="133"/>
        <end position="159"/>
    </location>
</feature>
<dbReference type="OrthoDB" id="3251949at2759"/>
<feature type="transmembrane region" description="Helical" evidence="1">
    <location>
        <begin position="179"/>
        <end position="207"/>
    </location>
</feature>
<proteinExistence type="predicted"/>
<dbReference type="PANTHER" id="PTHR40465:SF1">
    <property type="entry name" value="DUF6534 DOMAIN-CONTAINING PROTEIN"/>
    <property type="match status" value="1"/>
</dbReference>
<gene>
    <name evidence="3" type="ORF">J3R30DRAFT_3883388</name>
</gene>
<dbReference type="AlphaFoldDB" id="A0A9W9DPD6"/>
<keyword evidence="1" id="KW-1133">Transmembrane helix</keyword>
<dbReference type="PANTHER" id="PTHR40465">
    <property type="entry name" value="CHROMOSOME 1, WHOLE GENOME SHOTGUN SEQUENCE"/>
    <property type="match status" value="1"/>
</dbReference>
<evidence type="ECO:0000256" key="1">
    <source>
        <dbReference type="SAM" id="Phobius"/>
    </source>
</evidence>
<evidence type="ECO:0000313" key="3">
    <source>
        <dbReference type="EMBL" id="KAJ4479286.1"/>
    </source>
</evidence>
<protein>
    <recommendedName>
        <fullName evidence="2">DUF6534 domain-containing protein</fullName>
    </recommendedName>
</protein>
<comment type="caution">
    <text evidence="3">The sequence shown here is derived from an EMBL/GenBank/DDBJ whole genome shotgun (WGS) entry which is preliminary data.</text>
</comment>
<sequence>MSTATSANNHTSIPFRSYINHSSVYDGIPGAVLLDGILQSFLLGFVLGQASKYFSAFKDDRWQKKMFVGLVVLLSLIQTIIEDYKLWQISVNQASWAHSHFVWTGVALNGCISWLCETFYIRRCWKMTDHNPWVLYSLGALSITVVIANLIQAVSLPLVVNRTDSHSGIYLGSGPLMNLLQFVFSYWIFGSLVLDSIVAFILITTLWRAKTGLKDSDRVVWSVITLTCESASLPCISMIAAVSLYHSKKEGNLVLFFVLLSGKLYSYGLLRTLNSRDGFRLRLNSQNLGRATLSDWQWDRTRDGHTHMATAVASISETRLQFHTSMSPSATQDIRKKFLLVMMWIIL</sequence>
<keyword evidence="4" id="KW-1185">Reference proteome</keyword>
<keyword evidence="1" id="KW-0812">Transmembrane</keyword>
<dbReference type="Pfam" id="PF20152">
    <property type="entry name" value="DUF6534"/>
    <property type="match status" value="1"/>
</dbReference>
<name>A0A9W9DPD6_9AGAR</name>
<feature type="transmembrane region" description="Helical" evidence="1">
    <location>
        <begin position="251"/>
        <end position="270"/>
    </location>
</feature>
<reference evidence="3" key="1">
    <citation type="submission" date="2022-08" db="EMBL/GenBank/DDBJ databases">
        <title>A Global Phylogenomic Analysis of the Shiitake Genus Lentinula.</title>
        <authorList>
            <consortium name="DOE Joint Genome Institute"/>
            <person name="Sierra-Patev S."/>
            <person name="Min B."/>
            <person name="Naranjo-Ortiz M."/>
            <person name="Looney B."/>
            <person name="Konkel Z."/>
            <person name="Slot J.C."/>
            <person name="Sakamoto Y."/>
            <person name="Steenwyk J.L."/>
            <person name="Rokas A."/>
            <person name="Carro J."/>
            <person name="Camarero S."/>
            <person name="Ferreira P."/>
            <person name="Molpeceres G."/>
            <person name="Ruiz-Duenas F.J."/>
            <person name="Serrano A."/>
            <person name="Henrissat B."/>
            <person name="Drula E."/>
            <person name="Hughes K.W."/>
            <person name="Mata J.L."/>
            <person name="Ishikawa N.K."/>
            <person name="Vargas-Isla R."/>
            <person name="Ushijima S."/>
            <person name="Smith C.A."/>
            <person name="Ahrendt S."/>
            <person name="Andreopoulos W."/>
            <person name="He G."/>
            <person name="Labutti K."/>
            <person name="Lipzen A."/>
            <person name="Ng V."/>
            <person name="Riley R."/>
            <person name="Sandor L."/>
            <person name="Barry K."/>
            <person name="Martinez A.T."/>
            <person name="Xiao Y."/>
            <person name="Gibbons J.G."/>
            <person name="Terashima K."/>
            <person name="Grigoriev I.V."/>
            <person name="Hibbett D.S."/>
        </authorList>
    </citation>
    <scope>NUCLEOTIDE SEQUENCE</scope>
    <source>
        <strain evidence="3">JLM2183</strain>
    </source>
</reference>
<organism evidence="3 4">
    <name type="scientific">Lentinula aciculospora</name>
    <dbReference type="NCBI Taxonomy" id="153920"/>
    <lineage>
        <taxon>Eukaryota</taxon>
        <taxon>Fungi</taxon>
        <taxon>Dikarya</taxon>
        <taxon>Basidiomycota</taxon>
        <taxon>Agaricomycotina</taxon>
        <taxon>Agaricomycetes</taxon>
        <taxon>Agaricomycetidae</taxon>
        <taxon>Agaricales</taxon>
        <taxon>Marasmiineae</taxon>
        <taxon>Omphalotaceae</taxon>
        <taxon>Lentinula</taxon>
    </lineage>
</organism>